<dbReference type="AlphaFoldDB" id="A0A6B0U5W1"/>
<sequence>MIWWPPLTRQMAAKSSSTRAFVLRLLWFRLKAMEFIAWVCSMTMLKPNLLFMIALRHMIHTWMSSSASPMCNLAACFVARFSLGVSISKMDFRQFAGLA</sequence>
<evidence type="ECO:0000313" key="1">
    <source>
        <dbReference type="EMBL" id="MXU87932.1"/>
    </source>
</evidence>
<organism evidence="1">
    <name type="scientific">Ixodes ricinus</name>
    <name type="common">Common tick</name>
    <name type="synonym">Acarus ricinus</name>
    <dbReference type="NCBI Taxonomy" id="34613"/>
    <lineage>
        <taxon>Eukaryota</taxon>
        <taxon>Metazoa</taxon>
        <taxon>Ecdysozoa</taxon>
        <taxon>Arthropoda</taxon>
        <taxon>Chelicerata</taxon>
        <taxon>Arachnida</taxon>
        <taxon>Acari</taxon>
        <taxon>Parasitiformes</taxon>
        <taxon>Ixodida</taxon>
        <taxon>Ixodoidea</taxon>
        <taxon>Ixodidae</taxon>
        <taxon>Ixodinae</taxon>
        <taxon>Ixodes</taxon>
    </lineage>
</organism>
<accession>A0A6B0U5W1</accession>
<proteinExistence type="predicted"/>
<reference evidence="1" key="1">
    <citation type="submission" date="2019-12" db="EMBL/GenBank/DDBJ databases">
        <title>An insight into the sialome of adult female Ixodes ricinus ticks feeding for 6 days.</title>
        <authorList>
            <person name="Perner J."/>
            <person name="Ribeiro J.M.C."/>
        </authorList>
    </citation>
    <scope>NUCLEOTIDE SEQUENCE</scope>
    <source>
        <strain evidence="1">Semi-engorged</strain>
        <tissue evidence="1">Salivary glands</tissue>
    </source>
</reference>
<protein>
    <submittedName>
        <fullName evidence="1">Uncharacterized protein</fullName>
    </submittedName>
</protein>
<dbReference type="EMBL" id="GIFC01005849">
    <property type="protein sequence ID" value="MXU87932.1"/>
    <property type="molecule type" value="Transcribed_RNA"/>
</dbReference>
<name>A0A6B0U5W1_IXORI</name>